<dbReference type="RefSeq" id="WP_153824130.1">
    <property type="nucleotide sequence ID" value="NZ_WJIE01000017.1"/>
</dbReference>
<comment type="caution">
    <text evidence="1">The sequence shown here is derived from an EMBL/GenBank/DDBJ whole genome shotgun (WGS) entry which is preliminary data.</text>
</comment>
<sequence length="126" mass="13999">MRTLLILIAAVAASACGRSESNQFTLEAGKVARVESCHLRMDHTVLRDDVHYAALAYTCDVPASALNEKSWWGDKPQPLGFSMNLGDCLPLDTAYYCVEAIEEGKASLEATYKKPRKAEQHLERIR</sequence>
<dbReference type="AlphaFoldDB" id="A0A6N7Q3B6"/>
<dbReference type="OrthoDB" id="5531480at2"/>
<dbReference type="EMBL" id="WJIE01000017">
    <property type="protein sequence ID" value="MRG97340.1"/>
    <property type="molecule type" value="Genomic_DNA"/>
</dbReference>
<protein>
    <recommendedName>
        <fullName evidence="3">Lipoprotein</fullName>
    </recommendedName>
</protein>
<evidence type="ECO:0000313" key="2">
    <source>
        <dbReference type="Proteomes" id="UP000440224"/>
    </source>
</evidence>
<reference evidence="1 2" key="1">
    <citation type="submission" date="2019-10" db="EMBL/GenBank/DDBJ databases">
        <title>A soil myxobacterium in the family Polyangiaceae.</title>
        <authorList>
            <person name="Li Y."/>
            <person name="Wang J."/>
        </authorList>
    </citation>
    <scope>NUCLEOTIDE SEQUENCE [LARGE SCALE GENOMIC DNA]</scope>
    <source>
        <strain evidence="1 2">DSM 14734</strain>
    </source>
</reference>
<evidence type="ECO:0000313" key="1">
    <source>
        <dbReference type="EMBL" id="MRG97340.1"/>
    </source>
</evidence>
<accession>A0A6N7Q3B6</accession>
<evidence type="ECO:0008006" key="3">
    <source>
        <dbReference type="Google" id="ProtNLM"/>
    </source>
</evidence>
<keyword evidence="2" id="KW-1185">Reference proteome</keyword>
<gene>
    <name evidence="1" type="ORF">GF068_36250</name>
</gene>
<organism evidence="1 2">
    <name type="scientific">Polyangium spumosum</name>
    <dbReference type="NCBI Taxonomy" id="889282"/>
    <lineage>
        <taxon>Bacteria</taxon>
        <taxon>Pseudomonadati</taxon>
        <taxon>Myxococcota</taxon>
        <taxon>Polyangia</taxon>
        <taxon>Polyangiales</taxon>
        <taxon>Polyangiaceae</taxon>
        <taxon>Polyangium</taxon>
    </lineage>
</organism>
<dbReference type="Proteomes" id="UP000440224">
    <property type="component" value="Unassembled WGS sequence"/>
</dbReference>
<dbReference type="PROSITE" id="PS51257">
    <property type="entry name" value="PROKAR_LIPOPROTEIN"/>
    <property type="match status" value="1"/>
</dbReference>
<proteinExistence type="predicted"/>
<name>A0A6N7Q3B6_9BACT</name>